<evidence type="ECO:0000313" key="3">
    <source>
        <dbReference type="Proteomes" id="UP000268162"/>
    </source>
</evidence>
<proteinExistence type="predicted"/>
<evidence type="ECO:0000259" key="1">
    <source>
        <dbReference type="Pfam" id="PF12146"/>
    </source>
</evidence>
<accession>A0A4P9ZQ48</accession>
<dbReference type="Pfam" id="PF12146">
    <property type="entry name" value="Hydrolase_4"/>
    <property type="match status" value="1"/>
</dbReference>
<keyword evidence="3" id="KW-1185">Reference proteome</keyword>
<dbReference type="InterPro" id="IPR022742">
    <property type="entry name" value="Hydrolase_4"/>
</dbReference>
<reference evidence="3" key="1">
    <citation type="journal article" date="2018" name="Nat. Microbiol.">
        <title>Leveraging single-cell genomics to expand the fungal tree of life.</title>
        <authorList>
            <person name="Ahrendt S.R."/>
            <person name="Quandt C.A."/>
            <person name="Ciobanu D."/>
            <person name="Clum A."/>
            <person name="Salamov A."/>
            <person name="Andreopoulos B."/>
            <person name="Cheng J.F."/>
            <person name="Woyke T."/>
            <person name="Pelin A."/>
            <person name="Henrissat B."/>
            <person name="Reynolds N.K."/>
            <person name="Benny G.L."/>
            <person name="Smith M.E."/>
            <person name="James T.Y."/>
            <person name="Grigoriev I.V."/>
        </authorList>
    </citation>
    <scope>NUCLEOTIDE SEQUENCE [LARGE SCALE GENOMIC DNA]</scope>
    <source>
        <strain evidence="3">RSA 468</strain>
    </source>
</reference>
<feature type="domain" description="Serine aminopeptidase S33" evidence="1">
    <location>
        <begin position="4"/>
        <end position="59"/>
    </location>
</feature>
<gene>
    <name evidence="2" type="ORF">BJ085DRAFT_34589</name>
</gene>
<name>A0A4P9ZQ48_9FUNG</name>
<organism evidence="2 3">
    <name type="scientific">Dimargaris cristalligena</name>
    <dbReference type="NCBI Taxonomy" id="215637"/>
    <lineage>
        <taxon>Eukaryota</taxon>
        <taxon>Fungi</taxon>
        <taxon>Fungi incertae sedis</taxon>
        <taxon>Zoopagomycota</taxon>
        <taxon>Kickxellomycotina</taxon>
        <taxon>Dimargaritomycetes</taxon>
        <taxon>Dimargaritales</taxon>
        <taxon>Dimargaritaceae</taxon>
        <taxon>Dimargaris</taxon>
    </lineage>
</organism>
<sequence length="84" mass="9423">MIKAGLGHVTTPVLLTHGEIDRTTNAKTTKEFHDQLPASLDKEYKGYPDCLHELHNEPNKEEVIEHWVGWILKRSQAPAPTPAA</sequence>
<protein>
    <recommendedName>
        <fullName evidence="1">Serine aminopeptidase S33 domain-containing protein</fullName>
    </recommendedName>
</protein>
<dbReference type="Gene3D" id="3.40.50.1820">
    <property type="entry name" value="alpha/beta hydrolase"/>
    <property type="match status" value="1"/>
</dbReference>
<dbReference type="InterPro" id="IPR051044">
    <property type="entry name" value="MAG_DAG_Lipase"/>
</dbReference>
<dbReference type="AlphaFoldDB" id="A0A4P9ZQ48"/>
<dbReference type="InterPro" id="IPR029058">
    <property type="entry name" value="AB_hydrolase_fold"/>
</dbReference>
<evidence type="ECO:0000313" key="2">
    <source>
        <dbReference type="EMBL" id="RKP34841.1"/>
    </source>
</evidence>
<dbReference type="EMBL" id="ML003050">
    <property type="protein sequence ID" value="RKP34841.1"/>
    <property type="molecule type" value="Genomic_DNA"/>
</dbReference>
<dbReference type="PANTHER" id="PTHR11614">
    <property type="entry name" value="PHOSPHOLIPASE-RELATED"/>
    <property type="match status" value="1"/>
</dbReference>
<dbReference type="Proteomes" id="UP000268162">
    <property type="component" value="Unassembled WGS sequence"/>
</dbReference>
<dbReference type="SUPFAM" id="SSF53474">
    <property type="entry name" value="alpha/beta-Hydrolases"/>
    <property type="match status" value="1"/>
</dbReference>